<dbReference type="SUPFAM" id="SSF52266">
    <property type="entry name" value="SGNH hydrolase"/>
    <property type="match status" value="1"/>
</dbReference>
<dbReference type="NCBIfam" id="TIGR04183">
    <property type="entry name" value="Por_Secre_tail"/>
    <property type="match status" value="1"/>
</dbReference>
<evidence type="ECO:0000313" key="4">
    <source>
        <dbReference type="Proteomes" id="UP000479293"/>
    </source>
</evidence>
<dbReference type="Pfam" id="PF03629">
    <property type="entry name" value="SASA"/>
    <property type="match status" value="1"/>
</dbReference>
<dbReference type="InterPro" id="IPR026444">
    <property type="entry name" value="Secre_tail"/>
</dbReference>
<dbReference type="AlphaFoldDB" id="A0A7C9BJH8"/>
<sequence length="674" mass="74045">MKTHPMKRFLLPLILALILCVPRIQAGIIITSPAQHTVIQRDQDNQGRLQISGIYTIPYQTLEARLISLPEQSEGTGTWVPLDVPGQQGIFLGTLVAPGGWYRLEVRGIMPDNEVDTVSVQPVGIGEVFLVAGHSNAMGLPDLGAKSPSERVISFNALNKYLNGDNITVAPDIPMPIPHFEPLKAENRIFPSGESAWYWGELGAKLVARLGVPVLFMNAGWAAANSINWRESAEGRNTLNIYVGKDWPNRQPYSNLINTLRSYHSWLGLRGILWFHGENDAAHLKISQADYYNNLHRMFQIARHDFGYPLNWVVALCSVSFIIDPYLPVLDAQIQLAAELGNWRGPYTDTIQVPRPDHGHFENVPGGTQGLTQMAQAWNRALSDTFFAQRPAYTPTAFINTGLVPREAAPGQSFLLPYEVIGQIPDTAKIAVQLLDSQGNFLATVGSGLQSPVRVTLPTPLPVGGYRLRVVAQNPVLVGTASEVLTLKNGLGTPQVIRSLEARVLDHSIEIHALAAPTPGTLSITLERSDDRAAFQAVGTVPAFADDRSSQLYSFIDTNPSPQTAYYRIRLDYPDGTSQYSPLVAVFRGETPSVLTAFPNPASSGAPIYLRTDFEEPFRYQLFNAQGQLIPAEIGDSGIRGLSVLQTPNLLPPGVYLLKTERNGTRQTQRIMVR</sequence>
<dbReference type="EMBL" id="WHLY01000002">
    <property type="protein sequence ID" value="MPR35177.1"/>
    <property type="molecule type" value="Genomic_DNA"/>
</dbReference>
<comment type="caution">
    <text evidence="3">The sequence shown here is derived from an EMBL/GenBank/DDBJ whole genome shotgun (WGS) entry which is preliminary data.</text>
</comment>
<accession>A0A7C9BJH8</accession>
<dbReference type="Proteomes" id="UP000479293">
    <property type="component" value="Unassembled WGS sequence"/>
</dbReference>
<protein>
    <submittedName>
        <fullName evidence="3">T9SS type A sorting domain-containing protein</fullName>
    </submittedName>
</protein>
<dbReference type="Gene3D" id="3.40.50.1110">
    <property type="entry name" value="SGNH hydrolase"/>
    <property type="match status" value="1"/>
</dbReference>
<feature type="domain" description="Sialate O-acetylesterase" evidence="2">
    <location>
        <begin position="247"/>
        <end position="344"/>
    </location>
</feature>
<reference evidence="3 4" key="1">
    <citation type="submission" date="2019-10" db="EMBL/GenBank/DDBJ databases">
        <title>Draft Genome Sequence of Cytophagaceae sp. SJW1-29.</title>
        <authorList>
            <person name="Choi A."/>
        </authorList>
    </citation>
    <scope>NUCLEOTIDE SEQUENCE [LARGE SCALE GENOMIC DNA]</scope>
    <source>
        <strain evidence="3 4">SJW1-29</strain>
    </source>
</reference>
<keyword evidence="4" id="KW-1185">Reference proteome</keyword>
<evidence type="ECO:0000259" key="2">
    <source>
        <dbReference type="Pfam" id="PF03629"/>
    </source>
</evidence>
<proteinExistence type="predicted"/>
<dbReference type="InterPro" id="IPR005181">
    <property type="entry name" value="SASA"/>
</dbReference>
<evidence type="ECO:0000313" key="3">
    <source>
        <dbReference type="EMBL" id="MPR35177.1"/>
    </source>
</evidence>
<keyword evidence="1" id="KW-0378">Hydrolase</keyword>
<gene>
    <name evidence="3" type="ORF">GBK04_17935</name>
</gene>
<dbReference type="GO" id="GO:0016788">
    <property type="term" value="F:hydrolase activity, acting on ester bonds"/>
    <property type="evidence" value="ECO:0007669"/>
    <property type="project" value="UniProtKB-ARBA"/>
</dbReference>
<dbReference type="InterPro" id="IPR036514">
    <property type="entry name" value="SGNH_hydro_sf"/>
</dbReference>
<organism evidence="3 4">
    <name type="scientific">Salmonirosea aquatica</name>
    <dbReference type="NCBI Taxonomy" id="2654236"/>
    <lineage>
        <taxon>Bacteria</taxon>
        <taxon>Pseudomonadati</taxon>
        <taxon>Bacteroidota</taxon>
        <taxon>Cytophagia</taxon>
        <taxon>Cytophagales</taxon>
        <taxon>Spirosomataceae</taxon>
        <taxon>Salmonirosea</taxon>
    </lineage>
</organism>
<name>A0A7C9BJH8_9BACT</name>
<evidence type="ECO:0000256" key="1">
    <source>
        <dbReference type="ARBA" id="ARBA00022801"/>
    </source>
</evidence>